<protein>
    <submittedName>
        <fullName evidence="2">Insecticidal toxin complex protein TcaA1</fullName>
    </submittedName>
</protein>
<comment type="caution">
    <text evidence="2">The sequence shown here is derived from an EMBL/GenBank/DDBJ whole genome shotgun (WGS) entry which is preliminary data.</text>
</comment>
<dbReference type="Pfam" id="PF03538">
    <property type="entry name" value="VRP1"/>
    <property type="match status" value="1"/>
</dbReference>
<name>A0AAX2HA86_9PSED</name>
<sequence>MESFNKKMVDAHLISVFDIARLSKKEFCNILTEFTTEEIAGNIHDQALSYAVQLEFLHRQQNDSLSEDQRVKRQMSAQSANGATYRALFPQDSNQVCAPDSLAAMDSPVAYLRALYLFALQLEKTGTGNQPQKKLSTRRASLASMHIDANAVHEQIPLLNIINELLHEGITQGLVENKDVYANANVEHVLKTHCFPLQLPFYLPYEQCVSGLAAQQLKLGELNYKISLTLPITQQPSTAYGKVQQESYEAQRLLAHLGPDQQVLITENKTLGSTATEKDAFAKKNLGSSYESLKTPSRFMERTELDEDHMQALFSLGKYLPVQSAQLPVKQRDVHMALNLPTIKTEGITVTVNFVDPEQLDRVQRLIRLQRWMKCTFNDTKHFVYSVKKAGQDNNKVVFNDNTMRALGVYRYLEQHYTLSIEEFSALLHHLPVHQSGTTRSLYDRVYNREEALSASFKLDGSPFTPDAKDDATLAVVYQLCVSLGVSNTHDSFGVMVAQLKKYGQETKRDVATFSTFYRQVRIARLFNLSLSEMYQLAELLGGKDYCKQLILPSLRLSGSNTPPDFLDVLMQMEWAVHWFSSAATQLSTVRRQLMLDDTDPNGELQEMLSTFETLLADVERYVLVDADFSQLKAEDVNQLEFLKFTKGHVLIKTILKVHPLLPETPDLPKLNSALKKLVKSYISPSALEKIQEATVSEMASLLEPYLDTAYKRLLPWKATLLDVFPQDGTAAEPVAIQEKRIKHIVHGITVALGNQDSKRLLKNNILIAPNAAASLKLPISQAALQTFISNPHWLDSRSQPDSFIKLSLNTLYLMSQFQQVLVAYRVSEASLFSYLAQVNGVEPVTDEHTIQLLGRLLGWDSVEIKVLLDNVPFTRVKSMAQLEWVIRCHQTSQQTGFPASLILAATNLNSDISGPQWKQVGEALIAASPGSRV</sequence>
<accession>A0AAX2HA86</accession>
<organism evidence="2 3">
    <name type="scientific">Pseudomonas lundensis</name>
    <dbReference type="NCBI Taxonomy" id="86185"/>
    <lineage>
        <taxon>Bacteria</taxon>
        <taxon>Pseudomonadati</taxon>
        <taxon>Pseudomonadota</taxon>
        <taxon>Gammaproteobacteria</taxon>
        <taxon>Pseudomonadales</taxon>
        <taxon>Pseudomonadaceae</taxon>
        <taxon>Pseudomonas</taxon>
    </lineage>
</organism>
<proteinExistence type="predicted"/>
<dbReference type="AlphaFoldDB" id="A0AAX2HA86"/>
<keyword evidence="1" id="KW-0843">Virulence</keyword>
<evidence type="ECO:0000313" key="2">
    <source>
        <dbReference type="EMBL" id="SOB53202.1"/>
    </source>
</evidence>
<dbReference type="EMBL" id="OBKZ01000022">
    <property type="protein sequence ID" value="SOB53202.1"/>
    <property type="molecule type" value="Genomic_DNA"/>
</dbReference>
<reference evidence="2 3" key="1">
    <citation type="submission" date="2017-08" db="EMBL/GenBank/DDBJ databases">
        <authorList>
            <person name="Chaillou S."/>
        </authorList>
    </citation>
    <scope>NUCLEOTIDE SEQUENCE [LARGE SCALE GENOMIC DNA]</scope>
    <source>
        <strain evidence="2 3">MFPA15A1205</strain>
    </source>
</reference>
<dbReference type="Proteomes" id="UP000219564">
    <property type="component" value="Unassembled WGS sequence"/>
</dbReference>
<dbReference type="InterPro" id="IPR018003">
    <property type="entry name" value="Insecticidal_toxin/plasmid_vir"/>
</dbReference>
<evidence type="ECO:0000256" key="1">
    <source>
        <dbReference type="ARBA" id="ARBA00023026"/>
    </source>
</evidence>
<gene>
    <name evidence="2" type="ORF">PLUA15_290089</name>
</gene>
<evidence type="ECO:0000313" key="3">
    <source>
        <dbReference type="Proteomes" id="UP000219564"/>
    </source>
</evidence>